<dbReference type="STRING" id="765915.A0A1Y2HXH8"/>
<dbReference type="PROSITE" id="PS51677">
    <property type="entry name" value="NODB"/>
    <property type="match status" value="1"/>
</dbReference>
<dbReference type="GO" id="GO:0046872">
    <property type="term" value="F:metal ion binding"/>
    <property type="evidence" value="ECO:0007669"/>
    <property type="project" value="UniProtKB-KW"/>
</dbReference>
<proteinExistence type="predicted"/>
<name>A0A1Y2HXH8_9FUNG</name>
<dbReference type="GO" id="GO:0004099">
    <property type="term" value="F:chitin deacetylase activity"/>
    <property type="evidence" value="ECO:0007669"/>
    <property type="project" value="UniProtKB-ARBA"/>
</dbReference>
<feature type="region of interest" description="Disordered" evidence="3">
    <location>
        <begin position="28"/>
        <end position="158"/>
    </location>
</feature>
<gene>
    <name evidence="6" type="ORF">BCR44DRAFT_1269655</name>
</gene>
<dbReference type="AlphaFoldDB" id="A0A1Y2HXH8"/>
<dbReference type="PANTHER" id="PTHR10587">
    <property type="entry name" value="GLYCOSYL TRANSFERASE-RELATED"/>
    <property type="match status" value="1"/>
</dbReference>
<feature type="chain" id="PRO_5013141621" description="NodB homology domain-containing protein" evidence="4">
    <location>
        <begin position="23"/>
        <end position="436"/>
    </location>
</feature>
<feature type="compositionally biased region" description="Polar residues" evidence="3">
    <location>
        <begin position="110"/>
        <end position="135"/>
    </location>
</feature>
<dbReference type="GO" id="GO:0009272">
    <property type="term" value="P:fungal-type cell wall biogenesis"/>
    <property type="evidence" value="ECO:0007669"/>
    <property type="project" value="UniProtKB-ARBA"/>
</dbReference>
<dbReference type="EMBL" id="MCFL01000006">
    <property type="protein sequence ID" value="ORZ39219.1"/>
    <property type="molecule type" value="Genomic_DNA"/>
</dbReference>
<dbReference type="CDD" id="cd10917">
    <property type="entry name" value="CE4_NodB_like_6s_7s"/>
    <property type="match status" value="1"/>
</dbReference>
<evidence type="ECO:0000313" key="7">
    <source>
        <dbReference type="Proteomes" id="UP000193411"/>
    </source>
</evidence>
<dbReference type="Pfam" id="PF01522">
    <property type="entry name" value="Polysacc_deac_1"/>
    <property type="match status" value="1"/>
</dbReference>
<feature type="signal peptide" evidence="4">
    <location>
        <begin position="1"/>
        <end position="22"/>
    </location>
</feature>
<evidence type="ECO:0000256" key="4">
    <source>
        <dbReference type="SAM" id="SignalP"/>
    </source>
</evidence>
<feature type="compositionally biased region" description="Polar residues" evidence="3">
    <location>
        <begin position="57"/>
        <end position="71"/>
    </location>
</feature>
<dbReference type="InterPro" id="IPR050248">
    <property type="entry name" value="Polysacc_deacetylase_ArnD"/>
</dbReference>
<dbReference type="PANTHER" id="PTHR10587:SF133">
    <property type="entry name" value="CHITIN DEACETYLASE 1-RELATED"/>
    <property type="match status" value="1"/>
</dbReference>
<keyword evidence="2" id="KW-0378">Hydrolase</keyword>
<comment type="caution">
    <text evidence="6">The sequence shown here is derived from an EMBL/GenBank/DDBJ whole genome shotgun (WGS) entry which is preliminary data.</text>
</comment>
<feature type="compositionally biased region" description="Low complexity" evidence="3">
    <location>
        <begin position="138"/>
        <end position="154"/>
    </location>
</feature>
<feature type="compositionally biased region" description="Polar residues" evidence="3">
    <location>
        <begin position="31"/>
        <end position="42"/>
    </location>
</feature>
<evidence type="ECO:0000259" key="5">
    <source>
        <dbReference type="PROSITE" id="PS51677"/>
    </source>
</evidence>
<dbReference type="InterPro" id="IPR011330">
    <property type="entry name" value="Glyco_hydro/deAcase_b/a-brl"/>
</dbReference>
<feature type="domain" description="NodB homology" evidence="5">
    <location>
        <begin position="179"/>
        <end position="363"/>
    </location>
</feature>
<evidence type="ECO:0000256" key="3">
    <source>
        <dbReference type="SAM" id="MobiDB-lite"/>
    </source>
</evidence>
<dbReference type="Proteomes" id="UP000193411">
    <property type="component" value="Unassembled WGS sequence"/>
</dbReference>
<dbReference type="Gene3D" id="3.20.20.370">
    <property type="entry name" value="Glycoside hydrolase/deacetylase"/>
    <property type="match status" value="1"/>
</dbReference>
<protein>
    <recommendedName>
        <fullName evidence="5">NodB homology domain-containing protein</fullName>
    </recommendedName>
</protein>
<sequence length="436" mass="46907">MRSSITLLSALTFVLALVLASAAQTAAFDRASNTRPTPTSGTIFVGQGGLTIPPSGGSVSRPTSHSTPSRNSSRESRFGTSSSRFQSSSTYSSSPSPTAATPPFSSSPAGQTRTSPLISPTSTFVSTLPAITQPSLPSPQATSALTTTSTTRTTPPAPTLVTRIRTYHNLPVTVCLASSAISLVFEQGPDPVLTPQYLDVLRELGIQATFFVLGQHVTPATIPIVQRAESEGHLIGFSSWSVQSFPTLTMEQVNHEVSATARIVTNARKGLAPLYFRFPNGEFTPSQLSWVTSQGYLTVGSSLDVDDVSGLDPRQLFVKWQQRLSPLAASNRYIAVAHDAENSTLPVLRNIVALARARGYSFLRLDDCLERDENTLKQIRRHEGLGNGMLIPRLQGNGTGGGRAAGGQASKANRLLCEREWWWMAYLFAFAFFGWL</sequence>
<accession>A0A1Y2HXH8</accession>
<keyword evidence="4" id="KW-0732">Signal</keyword>
<dbReference type="SUPFAM" id="SSF88713">
    <property type="entry name" value="Glycoside hydrolase/deacetylase"/>
    <property type="match status" value="1"/>
</dbReference>
<evidence type="ECO:0000313" key="6">
    <source>
        <dbReference type="EMBL" id="ORZ39219.1"/>
    </source>
</evidence>
<evidence type="ECO:0000256" key="2">
    <source>
        <dbReference type="ARBA" id="ARBA00022801"/>
    </source>
</evidence>
<dbReference type="InterPro" id="IPR002509">
    <property type="entry name" value="NODB_dom"/>
</dbReference>
<feature type="compositionally biased region" description="Low complexity" evidence="3">
    <location>
        <begin position="78"/>
        <end position="109"/>
    </location>
</feature>
<dbReference type="GO" id="GO:0016020">
    <property type="term" value="C:membrane"/>
    <property type="evidence" value="ECO:0007669"/>
    <property type="project" value="TreeGrafter"/>
</dbReference>
<dbReference type="OrthoDB" id="407355at2759"/>
<evidence type="ECO:0000256" key="1">
    <source>
        <dbReference type="ARBA" id="ARBA00022723"/>
    </source>
</evidence>
<keyword evidence="7" id="KW-1185">Reference proteome</keyword>
<reference evidence="6 7" key="1">
    <citation type="submission" date="2016-07" db="EMBL/GenBank/DDBJ databases">
        <title>Pervasive Adenine N6-methylation of Active Genes in Fungi.</title>
        <authorList>
            <consortium name="DOE Joint Genome Institute"/>
            <person name="Mondo S.J."/>
            <person name="Dannebaum R.O."/>
            <person name="Kuo R.C."/>
            <person name="Labutti K."/>
            <person name="Haridas S."/>
            <person name="Kuo A."/>
            <person name="Salamov A."/>
            <person name="Ahrendt S.R."/>
            <person name="Lipzen A."/>
            <person name="Sullivan W."/>
            <person name="Andreopoulos W.B."/>
            <person name="Clum A."/>
            <person name="Lindquist E."/>
            <person name="Daum C."/>
            <person name="Ramamoorthy G.K."/>
            <person name="Gryganskyi A."/>
            <person name="Culley D."/>
            <person name="Magnuson J.K."/>
            <person name="James T.Y."/>
            <person name="O'Malley M.A."/>
            <person name="Stajich J.E."/>
            <person name="Spatafora J.W."/>
            <person name="Visel A."/>
            <person name="Grigoriev I.V."/>
        </authorList>
    </citation>
    <scope>NUCLEOTIDE SEQUENCE [LARGE SCALE GENOMIC DNA]</scope>
    <source>
        <strain evidence="6 7">PL171</strain>
    </source>
</reference>
<organism evidence="6 7">
    <name type="scientific">Catenaria anguillulae PL171</name>
    <dbReference type="NCBI Taxonomy" id="765915"/>
    <lineage>
        <taxon>Eukaryota</taxon>
        <taxon>Fungi</taxon>
        <taxon>Fungi incertae sedis</taxon>
        <taxon>Blastocladiomycota</taxon>
        <taxon>Blastocladiomycetes</taxon>
        <taxon>Blastocladiales</taxon>
        <taxon>Catenariaceae</taxon>
        <taxon>Catenaria</taxon>
    </lineage>
</organism>
<dbReference type="GO" id="GO:0005975">
    <property type="term" value="P:carbohydrate metabolic process"/>
    <property type="evidence" value="ECO:0007669"/>
    <property type="project" value="InterPro"/>
</dbReference>
<keyword evidence="1" id="KW-0479">Metal-binding</keyword>